<dbReference type="Pfam" id="PF01459">
    <property type="entry name" value="Porin_3"/>
    <property type="match status" value="1"/>
</dbReference>
<keyword evidence="5" id="KW-0812">Transmembrane</keyword>
<accession>A0A1J1IEU6</accession>
<dbReference type="InterPro" id="IPR023614">
    <property type="entry name" value="Porin_dom_sf"/>
</dbReference>
<evidence type="ECO:0000313" key="11">
    <source>
        <dbReference type="Proteomes" id="UP000183832"/>
    </source>
</evidence>
<sequence length="291" mass="32611">MKSEKNFSDSSKKKCPKSVPVFFPPNFCLFPPSSVNCLNPGSFAAIHKKTRDISPEWFEGLRLRCAKNLDVNKGFYFDWMVGNNTPAGCRFGGMLCRKDYNITKTPLIIVDTNPSTLATNLHFLHHPLPEIRLESKIQTGVVPSRSQKFIGSLEYLGESSTISLAFYNPKCDAGRMTIGFLHSLNNKFCAGFELLTSWRGRKERREFEASLALAARQSFDKSSAAISVSKNALNISGWHQANDSLQLGASMIFNWQTSKALGSLYYQLETKNAIIKGMFDSDWSIGCTYNR</sequence>
<dbReference type="InterPro" id="IPR037930">
    <property type="entry name" value="Tom40"/>
</dbReference>
<dbReference type="GO" id="GO:0005741">
    <property type="term" value="C:mitochondrial outer membrane"/>
    <property type="evidence" value="ECO:0007669"/>
    <property type="project" value="UniProtKB-SubCell"/>
</dbReference>
<evidence type="ECO:0000256" key="2">
    <source>
        <dbReference type="ARBA" id="ARBA00010510"/>
    </source>
</evidence>
<comment type="similarity">
    <text evidence="2">Belongs to the Tom40 family.</text>
</comment>
<dbReference type="EMBL" id="CVRI01000048">
    <property type="protein sequence ID" value="CRK98736.1"/>
    <property type="molecule type" value="Genomic_DNA"/>
</dbReference>
<evidence type="ECO:0000256" key="9">
    <source>
        <dbReference type="ARBA" id="ARBA00023136"/>
    </source>
</evidence>
<proteinExistence type="inferred from homology"/>
<keyword evidence="4" id="KW-1134">Transmembrane beta strand</keyword>
<keyword evidence="6" id="KW-1000">Mitochondrion outer membrane</keyword>
<evidence type="ECO:0000256" key="4">
    <source>
        <dbReference type="ARBA" id="ARBA00022452"/>
    </source>
</evidence>
<keyword evidence="3" id="KW-0813">Transport</keyword>
<name>A0A1J1IEU6_9DIPT</name>
<dbReference type="STRING" id="568069.A0A1J1IEU6"/>
<dbReference type="PANTHER" id="PTHR10802">
    <property type="entry name" value="MITOCHONDRIAL IMPORT RECEPTOR SUBUNIT TOM40"/>
    <property type="match status" value="1"/>
</dbReference>
<dbReference type="GO" id="GO:0008320">
    <property type="term" value="F:protein transmembrane transporter activity"/>
    <property type="evidence" value="ECO:0007669"/>
    <property type="project" value="InterPro"/>
</dbReference>
<keyword evidence="7" id="KW-0653">Protein transport</keyword>
<organism evidence="10 11">
    <name type="scientific">Clunio marinus</name>
    <dbReference type="NCBI Taxonomy" id="568069"/>
    <lineage>
        <taxon>Eukaryota</taxon>
        <taxon>Metazoa</taxon>
        <taxon>Ecdysozoa</taxon>
        <taxon>Arthropoda</taxon>
        <taxon>Hexapoda</taxon>
        <taxon>Insecta</taxon>
        <taxon>Pterygota</taxon>
        <taxon>Neoptera</taxon>
        <taxon>Endopterygota</taxon>
        <taxon>Diptera</taxon>
        <taxon>Nematocera</taxon>
        <taxon>Chironomoidea</taxon>
        <taxon>Chironomidae</taxon>
        <taxon>Clunio</taxon>
    </lineage>
</organism>
<dbReference type="OrthoDB" id="19656at2759"/>
<dbReference type="Gene3D" id="2.40.160.10">
    <property type="entry name" value="Porin"/>
    <property type="match status" value="1"/>
</dbReference>
<evidence type="ECO:0000256" key="7">
    <source>
        <dbReference type="ARBA" id="ARBA00022927"/>
    </source>
</evidence>
<keyword evidence="9" id="KW-0472">Membrane</keyword>
<dbReference type="Proteomes" id="UP000183832">
    <property type="component" value="Unassembled WGS sequence"/>
</dbReference>
<keyword evidence="11" id="KW-1185">Reference proteome</keyword>
<evidence type="ECO:0000256" key="8">
    <source>
        <dbReference type="ARBA" id="ARBA00023128"/>
    </source>
</evidence>
<evidence type="ECO:0000256" key="5">
    <source>
        <dbReference type="ARBA" id="ARBA00022692"/>
    </source>
</evidence>
<dbReference type="InterPro" id="IPR027246">
    <property type="entry name" value="Porin_Euk/Tom40"/>
</dbReference>
<evidence type="ECO:0000256" key="1">
    <source>
        <dbReference type="ARBA" id="ARBA00004374"/>
    </source>
</evidence>
<keyword evidence="8" id="KW-0496">Mitochondrion</keyword>
<protein>
    <submittedName>
        <fullName evidence="10">CLUMA_CG012191, isoform A</fullName>
    </submittedName>
</protein>
<reference evidence="10 11" key="1">
    <citation type="submission" date="2015-04" db="EMBL/GenBank/DDBJ databases">
        <authorList>
            <person name="Syromyatnikov M.Y."/>
            <person name="Popov V.N."/>
        </authorList>
    </citation>
    <scope>NUCLEOTIDE SEQUENCE [LARGE SCALE GENOMIC DNA]</scope>
</reference>
<evidence type="ECO:0000256" key="6">
    <source>
        <dbReference type="ARBA" id="ARBA00022787"/>
    </source>
</evidence>
<evidence type="ECO:0000313" key="10">
    <source>
        <dbReference type="EMBL" id="CRK98736.1"/>
    </source>
</evidence>
<dbReference type="AlphaFoldDB" id="A0A1J1IEU6"/>
<gene>
    <name evidence="10" type="ORF">CLUMA_CG012191</name>
</gene>
<dbReference type="GO" id="GO:0030150">
    <property type="term" value="P:protein import into mitochondrial matrix"/>
    <property type="evidence" value="ECO:0007669"/>
    <property type="project" value="InterPro"/>
</dbReference>
<comment type="subcellular location">
    <subcellularLocation>
        <location evidence="1">Mitochondrion outer membrane</location>
        <topology evidence="1">Multi-pass membrane protein</topology>
    </subcellularLocation>
</comment>
<evidence type="ECO:0000256" key="3">
    <source>
        <dbReference type="ARBA" id="ARBA00022448"/>
    </source>
</evidence>